<dbReference type="Gene3D" id="1.20.1250.20">
    <property type="entry name" value="MFS general substrate transporter like domains"/>
    <property type="match status" value="1"/>
</dbReference>
<keyword evidence="1" id="KW-0812">Transmembrane</keyword>
<dbReference type="SUPFAM" id="SSF103473">
    <property type="entry name" value="MFS general substrate transporter"/>
    <property type="match status" value="1"/>
</dbReference>
<dbReference type="EMBL" id="BARS01008638">
    <property type="protein sequence ID" value="GAF81677.1"/>
    <property type="molecule type" value="Genomic_DNA"/>
</dbReference>
<reference evidence="2" key="1">
    <citation type="journal article" date="2014" name="Front. Microbiol.">
        <title>High frequency of phylogenetically diverse reductive dehalogenase-homologous genes in deep subseafloor sedimentary metagenomes.</title>
        <authorList>
            <person name="Kawai M."/>
            <person name="Futagami T."/>
            <person name="Toyoda A."/>
            <person name="Takaki Y."/>
            <person name="Nishi S."/>
            <person name="Hori S."/>
            <person name="Arai W."/>
            <person name="Tsubouchi T."/>
            <person name="Morono Y."/>
            <person name="Uchiyama I."/>
            <person name="Ito T."/>
            <person name="Fujiyama A."/>
            <person name="Inagaki F."/>
            <person name="Takami H."/>
        </authorList>
    </citation>
    <scope>NUCLEOTIDE SEQUENCE</scope>
    <source>
        <strain evidence="2">Expedition CK06-06</strain>
    </source>
</reference>
<accession>X0T0H6</accession>
<evidence type="ECO:0000313" key="2">
    <source>
        <dbReference type="EMBL" id="GAF81677.1"/>
    </source>
</evidence>
<evidence type="ECO:0008006" key="3">
    <source>
        <dbReference type="Google" id="ProtNLM"/>
    </source>
</evidence>
<sequence>LQGTVAPEIQGRVFTLMGSLLWITSPFSLAVAGPVSDWLGLQVWYVTAGALCGVTGLALFFVPAIVSIEENANRVGTEAEPLAPAEEKAQQR</sequence>
<protein>
    <recommendedName>
        <fullName evidence="3">Major facilitator superfamily (MFS) profile domain-containing protein</fullName>
    </recommendedName>
</protein>
<dbReference type="InterPro" id="IPR036259">
    <property type="entry name" value="MFS_trans_sf"/>
</dbReference>
<dbReference type="AlphaFoldDB" id="X0T0H6"/>
<keyword evidence="1" id="KW-1133">Transmembrane helix</keyword>
<comment type="caution">
    <text evidence="2">The sequence shown here is derived from an EMBL/GenBank/DDBJ whole genome shotgun (WGS) entry which is preliminary data.</text>
</comment>
<feature type="transmembrane region" description="Helical" evidence="1">
    <location>
        <begin position="12"/>
        <end position="31"/>
    </location>
</feature>
<feature type="transmembrane region" description="Helical" evidence="1">
    <location>
        <begin position="43"/>
        <end position="66"/>
    </location>
</feature>
<keyword evidence="1" id="KW-0472">Membrane</keyword>
<evidence type="ECO:0000256" key="1">
    <source>
        <dbReference type="SAM" id="Phobius"/>
    </source>
</evidence>
<organism evidence="2">
    <name type="scientific">marine sediment metagenome</name>
    <dbReference type="NCBI Taxonomy" id="412755"/>
    <lineage>
        <taxon>unclassified sequences</taxon>
        <taxon>metagenomes</taxon>
        <taxon>ecological metagenomes</taxon>
    </lineage>
</organism>
<proteinExistence type="predicted"/>
<name>X0T0H6_9ZZZZ</name>
<gene>
    <name evidence="2" type="ORF">S01H1_16418</name>
</gene>
<feature type="non-terminal residue" evidence="2">
    <location>
        <position position="1"/>
    </location>
</feature>